<dbReference type="PROSITE" id="PS50883">
    <property type="entry name" value="EAL"/>
    <property type="match status" value="1"/>
</dbReference>
<dbReference type="InterPro" id="IPR013767">
    <property type="entry name" value="PAS_fold"/>
</dbReference>
<evidence type="ECO:0000259" key="1">
    <source>
        <dbReference type="PROSITE" id="PS50112"/>
    </source>
</evidence>
<protein>
    <submittedName>
        <fullName evidence="5">Bifunctional diguanylate cyclase/phosphodiesterase</fullName>
    </submittedName>
</protein>
<dbReference type="SUPFAM" id="SSF55785">
    <property type="entry name" value="PYP-like sensor domain (PAS domain)"/>
    <property type="match status" value="1"/>
</dbReference>
<gene>
    <name evidence="5" type="ORF">ACFQ34_02920</name>
</gene>
<dbReference type="NCBIfam" id="TIGR00254">
    <property type="entry name" value="GGDEF"/>
    <property type="match status" value="1"/>
</dbReference>
<accession>A0ABW3VBK4</accession>
<evidence type="ECO:0000313" key="6">
    <source>
        <dbReference type="Proteomes" id="UP001597182"/>
    </source>
</evidence>
<dbReference type="Pfam" id="PF00989">
    <property type="entry name" value="PAS"/>
    <property type="match status" value="1"/>
</dbReference>
<dbReference type="Gene3D" id="3.30.450.20">
    <property type="entry name" value="PAS domain"/>
    <property type="match status" value="1"/>
</dbReference>
<comment type="caution">
    <text evidence="5">The sequence shown here is derived from an EMBL/GenBank/DDBJ whole genome shotgun (WGS) entry which is preliminary data.</text>
</comment>
<feature type="domain" description="PAS" evidence="1">
    <location>
        <begin position="154"/>
        <end position="224"/>
    </location>
</feature>
<dbReference type="InterPro" id="IPR000700">
    <property type="entry name" value="PAS-assoc_C"/>
</dbReference>
<dbReference type="RefSeq" id="WP_339122602.1">
    <property type="nucleotide sequence ID" value="NZ_BAABKS010000055.1"/>
</dbReference>
<proteinExistence type="predicted"/>
<dbReference type="InterPro" id="IPR000014">
    <property type="entry name" value="PAS"/>
</dbReference>
<dbReference type="SUPFAM" id="SSF141868">
    <property type="entry name" value="EAL domain-like"/>
    <property type="match status" value="1"/>
</dbReference>
<dbReference type="CDD" id="cd00130">
    <property type="entry name" value="PAS"/>
    <property type="match status" value="1"/>
</dbReference>
<dbReference type="InterPro" id="IPR035965">
    <property type="entry name" value="PAS-like_dom_sf"/>
</dbReference>
<feature type="domain" description="PAC" evidence="2">
    <location>
        <begin position="228"/>
        <end position="280"/>
    </location>
</feature>
<dbReference type="InterPro" id="IPR029787">
    <property type="entry name" value="Nucleotide_cyclase"/>
</dbReference>
<feature type="domain" description="EAL" evidence="3">
    <location>
        <begin position="451"/>
        <end position="707"/>
    </location>
</feature>
<dbReference type="InterPro" id="IPR000160">
    <property type="entry name" value="GGDEF_dom"/>
</dbReference>
<feature type="domain" description="GGDEF" evidence="4">
    <location>
        <begin position="309"/>
        <end position="442"/>
    </location>
</feature>
<evidence type="ECO:0000259" key="3">
    <source>
        <dbReference type="PROSITE" id="PS50883"/>
    </source>
</evidence>
<organism evidence="5 6">
    <name type="scientific">Pseudonocardia benzenivorans</name>
    <dbReference type="NCBI Taxonomy" id="228005"/>
    <lineage>
        <taxon>Bacteria</taxon>
        <taxon>Bacillati</taxon>
        <taxon>Actinomycetota</taxon>
        <taxon>Actinomycetes</taxon>
        <taxon>Pseudonocardiales</taxon>
        <taxon>Pseudonocardiaceae</taxon>
        <taxon>Pseudonocardia</taxon>
    </lineage>
</organism>
<dbReference type="PANTHER" id="PTHR44757">
    <property type="entry name" value="DIGUANYLATE CYCLASE DGCP"/>
    <property type="match status" value="1"/>
</dbReference>
<dbReference type="Pfam" id="PF00563">
    <property type="entry name" value="EAL"/>
    <property type="match status" value="1"/>
</dbReference>
<dbReference type="CDD" id="cd01948">
    <property type="entry name" value="EAL"/>
    <property type="match status" value="1"/>
</dbReference>
<dbReference type="InterPro" id="IPR001610">
    <property type="entry name" value="PAC"/>
</dbReference>
<keyword evidence="6" id="KW-1185">Reference proteome</keyword>
<reference evidence="6" key="1">
    <citation type="journal article" date="2019" name="Int. J. Syst. Evol. Microbiol.">
        <title>The Global Catalogue of Microorganisms (GCM) 10K type strain sequencing project: providing services to taxonomists for standard genome sequencing and annotation.</title>
        <authorList>
            <consortium name="The Broad Institute Genomics Platform"/>
            <consortium name="The Broad Institute Genome Sequencing Center for Infectious Disease"/>
            <person name="Wu L."/>
            <person name="Ma J."/>
        </authorList>
    </citation>
    <scope>NUCLEOTIDE SEQUENCE [LARGE SCALE GENOMIC DNA]</scope>
    <source>
        <strain evidence="6">CCUG 49018</strain>
    </source>
</reference>
<dbReference type="SMART" id="SM00086">
    <property type="entry name" value="PAC"/>
    <property type="match status" value="1"/>
</dbReference>
<dbReference type="SUPFAM" id="SSF55073">
    <property type="entry name" value="Nucleotide cyclase"/>
    <property type="match status" value="1"/>
</dbReference>
<dbReference type="InterPro" id="IPR035919">
    <property type="entry name" value="EAL_sf"/>
</dbReference>
<dbReference type="Proteomes" id="UP001597182">
    <property type="component" value="Unassembled WGS sequence"/>
</dbReference>
<dbReference type="SMART" id="SM00091">
    <property type="entry name" value="PAS"/>
    <property type="match status" value="1"/>
</dbReference>
<dbReference type="PANTHER" id="PTHR44757:SF2">
    <property type="entry name" value="BIOFILM ARCHITECTURE MAINTENANCE PROTEIN MBAA"/>
    <property type="match status" value="1"/>
</dbReference>
<evidence type="ECO:0000313" key="5">
    <source>
        <dbReference type="EMBL" id="MFD1232226.1"/>
    </source>
</evidence>
<dbReference type="PROSITE" id="PS50887">
    <property type="entry name" value="GGDEF"/>
    <property type="match status" value="1"/>
</dbReference>
<dbReference type="SMART" id="SM00267">
    <property type="entry name" value="GGDEF"/>
    <property type="match status" value="1"/>
</dbReference>
<evidence type="ECO:0000259" key="2">
    <source>
        <dbReference type="PROSITE" id="PS50113"/>
    </source>
</evidence>
<name>A0ABW3VBK4_9PSEU</name>
<evidence type="ECO:0000259" key="4">
    <source>
        <dbReference type="PROSITE" id="PS50887"/>
    </source>
</evidence>
<dbReference type="Gene3D" id="3.30.70.270">
    <property type="match status" value="1"/>
</dbReference>
<dbReference type="Pfam" id="PF00990">
    <property type="entry name" value="GGDEF"/>
    <property type="match status" value="1"/>
</dbReference>
<sequence>MIGGDRATPRSPAPAIENLVSAWAAALARPVYRPMSHVELHRFTRWAALRLAGATAVRPVDTRCAHDVGAALVDTDLLDRDDLPATVSALTAHLPAVAAERGAPSPDVAARDVTAAVVAGYVARMRARILDEQETVRQAEVQARKQTQDALLSSEARFRAIFENSGIGIGIADMDGRIVDANEAFASMLGYTVEEFCRINVADFVYPDDAQGMWELYAEIIEGKREQARVEKRYRHRDGRMVWTDLTASLIRDAQGDPLYTVAMAEDATTRHELQDRLRHQALHDPLTGLPNRTMVNERLAELFSRPGGRIGVCYLDVDNFKIVNDRLGHGIGDKLLVAISARLHQCVAERGHLVGRMGGDEFVILVQDPPPGEVALVADLVLASLASPVDVDEHRLVVTASIGVVETDVDDTTPAEVLKAADVTLYWAKSDGRARWAQYDPERAALDMTRFTLTATLAAGLERDEFEVEYQPIVRLDDGAVAGVEALVRWDHPTLGRLGPDRFIEVAEETGAIVPLGRHVLREACRRAARWNAENPGADLFVSVNLAVRQAHDPALVSDVADILADTGLPPHLLQLELTESALLGPAGRPVDAIGALADLGIRIAVDDFGTGYSNLGYLPRLPLHSLKLAGVLVEGLRSPTAGASRIVTSLVALAHALGLTVTGEGVETPAQAARLRTAGCDTAQGWLYARPAPWDAVVAALGRTQPRR</sequence>
<dbReference type="CDD" id="cd01949">
    <property type="entry name" value="GGDEF"/>
    <property type="match status" value="1"/>
</dbReference>
<dbReference type="InterPro" id="IPR052155">
    <property type="entry name" value="Biofilm_reg_signaling"/>
</dbReference>
<dbReference type="PROSITE" id="PS50112">
    <property type="entry name" value="PAS"/>
    <property type="match status" value="1"/>
</dbReference>
<dbReference type="SMART" id="SM00052">
    <property type="entry name" value="EAL"/>
    <property type="match status" value="1"/>
</dbReference>
<dbReference type="EMBL" id="JBHTMB010000020">
    <property type="protein sequence ID" value="MFD1232226.1"/>
    <property type="molecule type" value="Genomic_DNA"/>
</dbReference>
<dbReference type="NCBIfam" id="TIGR00229">
    <property type="entry name" value="sensory_box"/>
    <property type="match status" value="1"/>
</dbReference>
<dbReference type="PROSITE" id="PS50113">
    <property type="entry name" value="PAC"/>
    <property type="match status" value="1"/>
</dbReference>
<dbReference type="InterPro" id="IPR043128">
    <property type="entry name" value="Rev_trsase/Diguanyl_cyclase"/>
</dbReference>
<dbReference type="InterPro" id="IPR001633">
    <property type="entry name" value="EAL_dom"/>
</dbReference>
<dbReference type="Gene3D" id="3.20.20.450">
    <property type="entry name" value="EAL domain"/>
    <property type="match status" value="1"/>
</dbReference>